<dbReference type="EMBL" id="PVNL01000042">
    <property type="protein sequence ID" value="PRQ08306.1"/>
    <property type="molecule type" value="Genomic_DNA"/>
</dbReference>
<feature type="domain" description="Lantibiotic dehydratase N-terminal" evidence="1">
    <location>
        <begin position="146"/>
        <end position="762"/>
    </location>
</feature>
<reference evidence="2 3" key="1">
    <citation type="submission" date="2018-03" db="EMBL/GenBank/DDBJ databases">
        <title>Draft Genome Sequences of the Obligatory Marine Myxobacteria Enhygromyxa salina SWB007.</title>
        <authorList>
            <person name="Poehlein A."/>
            <person name="Moghaddam J.A."/>
            <person name="Harms H."/>
            <person name="Alanjari M."/>
            <person name="Koenig G.M."/>
            <person name="Daniel R."/>
            <person name="Schaeberle T.F."/>
        </authorList>
    </citation>
    <scope>NUCLEOTIDE SEQUENCE [LARGE SCALE GENOMIC DNA]</scope>
    <source>
        <strain evidence="2 3">SWB007</strain>
    </source>
</reference>
<evidence type="ECO:0000259" key="1">
    <source>
        <dbReference type="Pfam" id="PF04738"/>
    </source>
</evidence>
<dbReference type="AlphaFoldDB" id="A0A2S9YT88"/>
<organism evidence="2 3">
    <name type="scientific">Enhygromyxa salina</name>
    <dbReference type="NCBI Taxonomy" id="215803"/>
    <lineage>
        <taxon>Bacteria</taxon>
        <taxon>Pseudomonadati</taxon>
        <taxon>Myxococcota</taxon>
        <taxon>Polyangia</taxon>
        <taxon>Nannocystales</taxon>
        <taxon>Nannocystaceae</taxon>
        <taxon>Enhygromyxa</taxon>
    </lineage>
</organism>
<protein>
    <recommendedName>
        <fullName evidence="1">Lantibiotic dehydratase N-terminal domain-containing protein</fullName>
    </recommendedName>
</protein>
<gene>
    <name evidence="2" type="ORF">ENSA7_19290</name>
</gene>
<dbReference type="Proteomes" id="UP000238823">
    <property type="component" value="Unassembled WGS sequence"/>
</dbReference>
<dbReference type="RefSeq" id="WP_106088949.1">
    <property type="nucleotide sequence ID" value="NZ_PVNL01000042.1"/>
</dbReference>
<name>A0A2S9YT88_9BACT</name>
<evidence type="ECO:0000313" key="3">
    <source>
        <dbReference type="Proteomes" id="UP000238823"/>
    </source>
</evidence>
<evidence type="ECO:0000313" key="2">
    <source>
        <dbReference type="EMBL" id="PRQ08306.1"/>
    </source>
</evidence>
<accession>A0A2S9YT88</accession>
<dbReference type="OrthoDB" id="2442707at2"/>
<dbReference type="InterPro" id="IPR006827">
    <property type="entry name" value="Lant_deHydtase_N"/>
</dbReference>
<dbReference type="Pfam" id="PF04738">
    <property type="entry name" value="Lant_dehydr_N"/>
    <property type="match status" value="1"/>
</dbReference>
<comment type="caution">
    <text evidence="2">The sequence shown here is derived from an EMBL/GenBank/DDBJ whole genome shotgun (WGS) entry which is preliminary data.</text>
</comment>
<sequence length="842" mass="93143">MSRRWEPRPLLGVRIAGLPLSILDGLELCESAATLGELDVLTDAIAPQRDTAIELLHALVGECDDEHLRRRALTLKRRLFNAKPLRRADLDHAWPPDLRERLASIHAQEAQRRAVERRLVDTVERERRDISKRLCARLDHPRLLGGVLLSSRDHFDVARQLHELADSDHHPASRVIREATIARYLLRATLRTTPFSSFAGVAVFRSDIDSEAPESPSPTWVGIPQLNAALLGERLFPTLDPQARAGLSLRVTPLRTMVAEPRPHLLFARQLAGIGADGAPSTEWGRLELSLQIAQLMDAVEGTTAAQAIAALASAQLSAEVWSEALDALVAAGVIERLYPAVRPTASGLASMAAELEALGDRTCSARLRAVSTDLERYAKASITERAELQEQVAEAVGVTQLRGCLFEDYSVHGLRASDLPLSVEELTNELRPAAALASASATNIQHRSVAQAFCERFGADGQCDDVPGFIAMVMADGALLEGLRRVDAPIPWQHHVELTRALESTAKEPIELDAALLEGLPGAQQPCSIMAFVQLATRDGATDGAVERIVLNGVQSGRDKYLSRYLADPQFERDLLPTARAWFDAAEPVPVAVHVGMGLNFQLHPRLTRYALDVPLEVCRPPGGDLLSLGELELSFDSSRQQLRLHAPRLGKDIEPVHLGFVRDQLLPDPLLVIRALSPRIGEETIAERAAIYATLDATDLLGGVSLRRFRPRLQVGRLVLERARWAIPVSEIPSKEPREPYSQYFVRLERWRRSEGIPQRGFGRRLSRGNYPLDISRSQQYLDWRNPLVLSNLRRLLGELRDDSWLSITELLPTPAQSHIDIDGQRHCAELLVQLDWNGS</sequence>
<proteinExistence type="predicted"/>